<keyword evidence="3" id="KW-0863">Zinc-finger</keyword>
<dbReference type="PROSITE" id="PS50950">
    <property type="entry name" value="ZF_THAP"/>
    <property type="match status" value="1"/>
</dbReference>
<protein>
    <submittedName>
        <fullName evidence="6">(salmon louse) hypothetical protein</fullName>
    </submittedName>
</protein>
<dbReference type="PANTHER" id="PTHR23080">
    <property type="entry name" value="THAP DOMAIN PROTEIN"/>
    <property type="match status" value="1"/>
</dbReference>
<evidence type="ECO:0000256" key="3">
    <source>
        <dbReference type="ARBA" id="ARBA00022771"/>
    </source>
</evidence>
<dbReference type="InterPro" id="IPR027806">
    <property type="entry name" value="HARBI1_dom"/>
</dbReference>
<dbReference type="Pfam" id="PF05485">
    <property type="entry name" value="THAP"/>
    <property type="match status" value="1"/>
</dbReference>
<dbReference type="OrthoDB" id="6382721at2759"/>
<sequence length="468" mass="54321">MSEDTVLVKSETPKLKPKYRSGRYCCVVGCVSRQGREDVRFSSFPKRNPEQTELWRKAINRKNPDGSEWYPGPYAVICGFHFICNEPSNHQNHPDYIPTLFPTKTSRQKVKTEADVKRYQRIRKRAQLLVENEWIKKMALRKSEREDSKLRKQEILEKRQKIVLLDHCYFFGDEKELKRKFLENAERVEHLEKELRIVQGKNSPCRQAQDKKCFINTKSLENEEMNPSTRPKYAGHYCAADGCHKLRSQRCIQGLNKRSSDGKPWRPKVSSHICSEHFVSGRKSDDKKNPDYLPSIFPTTIIHASEVETSRPSCPAKRVELYSNHMSRFTVKFLLSCAPSGEITFVSRGFGGQTTDTEINTKSGFIDIVEADDVIMTDERFHGIDTIMEETGVIFVTPPFKKGQKNFQFKKDHNEEIASARIYVERSIERMKGFRYFDFISHDMLPYFNNIIVIIAAISNCFNDLSSQ</sequence>
<evidence type="ECO:0000313" key="7">
    <source>
        <dbReference type="Proteomes" id="UP000675881"/>
    </source>
</evidence>
<organism evidence="6 7">
    <name type="scientific">Lepeophtheirus salmonis</name>
    <name type="common">Salmon louse</name>
    <name type="synonym">Caligus salmonis</name>
    <dbReference type="NCBI Taxonomy" id="72036"/>
    <lineage>
        <taxon>Eukaryota</taxon>
        <taxon>Metazoa</taxon>
        <taxon>Ecdysozoa</taxon>
        <taxon>Arthropoda</taxon>
        <taxon>Crustacea</taxon>
        <taxon>Multicrustacea</taxon>
        <taxon>Hexanauplia</taxon>
        <taxon>Copepoda</taxon>
        <taxon>Siphonostomatoida</taxon>
        <taxon>Caligidae</taxon>
        <taxon>Lepeophtheirus</taxon>
    </lineage>
</organism>
<dbReference type="InterPro" id="IPR006612">
    <property type="entry name" value="THAP_Znf"/>
</dbReference>
<evidence type="ECO:0000256" key="5">
    <source>
        <dbReference type="ARBA" id="ARBA00023125"/>
    </source>
</evidence>
<dbReference type="SMART" id="SM00980">
    <property type="entry name" value="THAP"/>
    <property type="match status" value="2"/>
</dbReference>
<name>A0A7R8D2V0_LEPSM</name>
<evidence type="ECO:0000256" key="4">
    <source>
        <dbReference type="ARBA" id="ARBA00022833"/>
    </source>
</evidence>
<proteinExistence type="predicted"/>
<dbReference type="GO" id="GO:0008270">
    <property type="term" value="F:zinc ion binding"/>
    <property type="evidence" value="ECO:0007669"/>
    <property type="project" value="UniProtKB-KW"/>
</dbReference>
<dbReference type="EMBL" id="HG994586">
    <property type="protein sequence ID" value="CAF3008580.1"/>
    <property type="molecule type" value="Genomic_DNA"/>
</dbReference>
<dbReference type="Proteomes" id="UP000675881">
    <property type="component" value="Chromosome 7"/>
</dbReference>
<dbReference type="GO" id="GO:0003677">
    <property type="term" value="F:DNA binding"/>
    <property type="evidence" value="ECO:0007669"/>
    <property type="project" value="UniProtKB-UniRule"/>
</dbReference>
<dbReference type="PANTHER" id="PTHR23080:SF143">
    <property type="entry name" value="SI:DKEY-56D12.4"/>
    <property type="match status" value="1"/>
</dbReference>
<accession>A0A7R8D2V0</accession>
<keyword evidence="5" id="KW-0238">DNA-binding</keyword>
<keyword evidence="4" id="KW-0862">Zinc</keyword>
<comment type="cofactor">
    <cofactor evidence="1">
        <name>a divalent metal cation</name>
        <dbReference type="ChEBI" id="CHEBI:60240"/>
    </cofactor>
</comment>
<dbReference type="SUPFAM" id="SSF57716">
    <property type="entry name" value="Glucocorticoid receptor-like (DNA-binding domain)"/>
    <property type="match status" value="1"/>
</dbReference>
<evidence type="ECO:0000256" key="1">
    <source>
        <dbReference type="ARBA" id="ARBA00001968"/>
    </source>
</evidence>
<dbReference type="AlphaFoldDB" id="A0A7R8D2V0"/>
<reference evidence="6" key="1">
    <citation type="submission" date="2021-02" db="EMBL/GenBank/DDBJ databases">
        <authorList>
            <person name="Bekaert M."/>
        </authorList>
    </citation>
    <scope>NUCLEOTIDE SEQUENCE</scope>
    <source>
        <strain evidence="6">IoA-00</strain>
    </source>
</reference>
<keyword evidence="7" id="KW-1185">Reference proteome</keyword>
<evidence type="ECO:0000256" key="2">
    <source>
        <dbReference type="ARBA" id="ARBA00022723"/>
    </source>
</evidence>
<evidence type="ECO:0000313" key="6">
    <source>
        <dbReference type="EMBL" id="CAF3008580.1"/>
    </source>
</evidence>
<keyword evidence="2" id="KW-0479">Metal-binding</keyword>
<gene>
    <name evidence="6" type="ORF">LSAA_13212</name>
</gene>
<dbReference type="Pfam" id="PF13359">
    <property type="entry name" value="DDE_Tnp_4"/>
    <property type="match status" value="1"/>
</dbReference>